<organism evidence="1">
    <name type="scientific">uncultured bacterium BAC17H8</name>
    <dbReference type="NCBI Taxonomy" id="332980"/>
    <lineage>
        <taxon>Bacteria</taxon>
        <taxon>environmental samples</taxon>
    </lineage>
</organism>
<dbReference type="GO" id="GO:0046914">
    <property type="term" value="F:transition metal ion binding"/>
    <property type="evidence" value="ECO:0007669"/>
    <property type="project" value="InterPro"/>
</dbReference>
<dbReference type="InterPro" id="IPR036648">
    <property type="entry name" value="CN_Hdrase_a/SCN_Hdrase_g_sf"/>
</dbReference>
<reference evidence="1" key="1">
    <citation type="journal article" date="2005" name="PLoS Biol.">
        <title>New insights into metabolic properties of marine bacteria encoding proteorhodopsins.</title>
        <authorList>
            <person name="Sabehi G."/>
            <person name="Loy A."/>
            <person name="Jung K.H."/>
            <person name="Partha R."/>
            <person name="Spudich J.L."/>
            <person name="Isaacson T."/>
            <person name="Hirschberg J."/>
            <person name="Wagner M."/>
            <person name="Beja O."/>
        </authorList>
    </citation>
    <scope>NUCLEOTIDE SEQUENCE</scope>
</reference>
<sequence>MEISVVAIFSALRIVEIMMYLVRPWSAMPFKFHTKPACQAIFKRFGAAATALAKVTCCDSRQKWHHIGRCGVTAGAPARDCRNAECSEMSGNALVPVDPTRPPAVRRPAPRYNLVSENITFTNRDDVRERLPDILGKALALIWLDKKFADMFARDPQSILESEGIFLPENMAIEFQKPGTDRPRIVVYEKRPNSNFKLRILYLQLVMMAGR</sequence>
<dbReference type="AlphaFoldDB" id="Q4JMM0"/>
<dbReference type="EMBL" id="DQ068068">
    <property type="protein sequence ID" value="AAY87293.1"/>
    <property type="molecule type" value="Genomic_DNA"/>
</dbReference>
<dbReference type="GO" id="GO:0003824">
    <property type="term" value="F:catalytic activity"/>
    <property type="evidence" value="ECO:0007669"/>
    <property type="project" value="InterPro"/>
</dbReference>
<proteinExistence type="predicted"/>
<evidence type="ECO:0000313" key="1">
    <source>
        <dbReference type="EMBL" id="AAY87293.1"/>
    </source>
</evidence>
<accession>Q4JMM0</accession>
<name>Q4JMM0_9BACT</name>
<protein>
    <submittedName>
        <fullName evidence="1">Uncharacterized protein</fullName>
    </submittedName>
</protein>
<dbReference type="SUPFAM" id="SSF56209">
    <property type="entry name" value="Nitrile hydratase alpha chain"/>
    <property type="match status" value="1"/>
</dbReference>